<dbReference type="OrthoDB" id="10263353at2759"/>
<keyword evidence="7" id="KW-0508">mRNA splicing</keyword>
<dbReference type="GO" id="GO:0000245">
    <property type="term" value="P:spliceosomal complex assembly"/>
    <property type="evidence" value="ECO:0007669"/>
    <property type="project" value="InterPro"/>
</dbReference>
<evidence type="ECO:0000259" key="12">
    <source>
        <dbReference type="PROSITE" id="PS50271"/>
    </source>
</evidence>
<evidence type="ECO:0000256" key="3">
    <source>
        <dbReference type="ARBA" id="ARBA00022723"/>
    </source>
</evidence>
<gene>
    <name evidence="13" type="primary">ubp10_1</name>
    <name evidence="13" type="ORF">IWQ60_005752</name>
</gene>
<evidence type="ECO:0000256" key="1">
    <source>
        <dbReference type="ARBA" id="ARBA00004123"/>
    </source>
</evidence>
<dbReference type="EMBL" id="JANBPT010000321">
    <property type="protein sequence ID" value="KAJ1923642.1"/>
    <property type="molecule type" value="Genomic_DNA"/>
</dbReference>
<keyword evidence="4" id="KW-0747">Spliceosome</keyword>
<dbReference type="GO" id="GO:0008270">
    <property type="term" value="F:zinc ion binding"/>
    <property type="evidence" value="ECO:0007669"/>
    <property type="project" value="UniProtKB-KW"/>
</dbReference>
<dbReference type="SMART" id="SM00290">
    <property type="entry name" value="ZnF_UBP"/>
    <property type="match status" value="1"/>
</dbReference>
<evidence type="ECO:0000256" key="2">
    <source>
        <dbReference type="ARBA" id="ARBA00022664"/>
    </source>
</evidence>
<dbReference type="InterPro" id="IPR001394">
    <property type="entry name" value="Peptidase_C19_UCH"/>
</dbReference>
<dbReference type="AlphaFoldDB" id="A0A9W8DY74"/>
<evidence type="ECO:0000256" key="7">
    <source>
        <dbReference type="ARBA" id="ARBA00023187"/>
    </source>
</evidence>
<evidence type="ECO:0000256" key="5">
    <source>
        <dbReference type="ARBA" id="ARBA00022771"/>
    </source>
</evidence>
<sequence>MTEHVDKRRRVASPIVSTNTDDEVGQPHHTVATEANPSGAYDGLYLDSVNRSVLDFDFEKVCSVSLAHTNVYACLVCGKYFQGRGKSSHAYFHSIHQDHHVYIHLTTLKVYILPEGYEVTDPSLDDIRHVIDPKFTPAQLATLNCPPARGAPAVTDLARRPYLPGFIGISNNNHNDYVNVVVQALGHTPGFRDYFMGTDLTGRSELVQRFGLALRKLWNPRAFRGQLSLHELLQEVFKTSQGKFTATSQGDAADFMMWFLHHLHRGLGAKGRPPRTSMVYESFQGEMTVTTTPNRKQPVTMIPTTGNDGPTEVRTSFLVLSLDLPPALIFQDEVEKNLVPQVPIDDLLAKFDGTTTQELPGCTRRYRLHRLPRYLILTVKRFTRTNFTTEKNPTLVTFPVTGLDVGQLTRFGIEKEGDEPQSCRYDLVANISHSGRVGKPDSAYTVDLRRPTGQWYRIQDLNVETIDPQRLFLSETYIQVSIINSLDAKMVKHLERTGYS</sequence>
<keyword evidence="2" id="KW-0507">mRNA processing</keyword>
<evidence type="ECO:0000259" key="11">
    <source>
        <dbReference type="PROSITE" id="PS50235"/>
    </source>
</evidence>
<dbReference type="GO" id="GO:0005681">
    <property type="term" value="C:spliceosomal complex"/>
    <property type="evidence" value="ECO:0007669"/>
    <property type="project" value="UniProtKB-KW"/>
</dbReference>
<reference evidence="13" key="1">
    <citation type="submission" date="2022-07" db="EMBL/GenBank/DDBJ databases">
        <title>Phylogenomic reconstructions and comparative analyses of Kickxellomycotina fungi.</title>
        <authorList>
            <person name="Reynolds N.K."/>
            <person name="Stajich J.E."/>
            <person name="Barry K."/>
            <person name="Grigoriev I.V."/>
            <person name="Crous P."/>
            <person name="Smith M.E."/>
        </authorList>
    </citation>
    <scope>NUCLEOTIDE SEQUENCE</scope>
    <source>
        <strain evidence="13">RSA 861</strain>
    </source>
</reference>
<dbReference type="GO" id="GO:0004843">
    <property type="term" value="F:cysteine-type deubiquitinase activity"/>
    <property type="evidence" value="ECO:0007669"/>
    <property type="project" value="InterPro"/>
</dbReference>
<dbReference type="InterPro" id="IPR013083">
    <property type="entry name" value="Znf_RING/FYVE/PHD"/>
</dbReference>
<dbReference type="InterPro" id="IPR033809">
    <property type="entry name" value="USP39"/>
</dbReference>
<dbReference type="PROSITE" id="PS50235">
    <property type="entry name" value="USP_3"/>
    <property type="match status" value="1"/>
</dbReference>
<dbReference type="PROSITE" id="PS50271">
    <property type="entry name" value="ZF_UBP"/>
    <property type="match status" value="1"/>
</dbReference>
<evidence type="ECO:0000256" key="6">
    <source>
        <dbReference type="ARBA" id="ARBA00022833"/>
    </source>
</evidence>
<evidence type="ECO:0000256" key="10">
    <source>
        <dbReference type="SAM" id="MobiDB-lite"/>
    </source>
</evidence>
<keyword evidence="3" id="KW-0479">Metal-binding</keyword>
<feature type="domain" description="UBP-type" evidence="12">
    <location>
        <begin position="41"/>
        <end position="138"/>
    </location>
</feature>
<protein>
    <submittedName>
        <fullName evidence="13">U4 U6.U5 tri-snRNP-associated protein</fullName>
    </submittedName>
</protein>
<feature type="domain" description="USP" evidence="11">
    <location>
        <begin position="167"/>
        <end position="484"/>
    </location>
</feature>
<dbReference type="InterPro" id="IPR038765">
    <property type="entry name" value="Papain-like_cys_pep_sf"/>
</dbReference>
<dbReference type="Pfam" id="PF00443">
    <property type="entry name" value="UCH"/>
    <property type="match status" value="1"/>
</dbReference>
<comment type="subcellular location">
    <subcellularLocation>
        <location evidence="1">Nucleus</location>
    </subcellularLocation>
</comment>
<keyword evidence="5 9" id="KW-0863">Zinc-finger</keyword>
<keyword evidence="14" id="KW-1185">Reference proteome</keyword>
<comment type="caution">
    <text evidence="13">The sequence shown here is derived from an EMBL/GenBank/DDBJ whole genome shotgun (WGS) entry which is preliminary data.</text>
</comment>
<name>A0A9W8DY74_9FUNG</name>
<accession>A0A9W8DY74</accession>
<keyword evidence="6" id="KW-0862">Zinc</keyword>
<dbReference type="InterPro" id="IPR028889">
    <property type="entry name" value="USP"/>
</dbReference>
<dbReference type="CDD" id="cd02669">
    <property type="entry name" value="Peptidase_C19M"/>
    <property type="match status" value="1"/>
</dbReference>
<feature type="region of interest" description="Disordered" evidence="10">
    <location>
        <begin position="1"/>
        <end position="22"/>
    </location>
</feature>
<dbReference type="SUPFAM" id="SSF57850">
    <property type="entry name" value="RING/U-box"/>
    <property type="match status" value="1"/>
</dbReference>
<evidence type="ECO:0000313" key="14">
    <source>
        <dbReference type="Proteomes" id="UP001150569"/>
    </source>
</evidence>
<dbReference type="SUPFAM" id="SSF54001">
    <property type="entry name" value="Cysteine proteinases"/>
    <property type="match status" value="1"/>
</dbReference>
<proteinExistence type="predicted"/>
<evidence type="ECO:0000256" key="4">
    <source>
        <dbReference type="ARBA" id="ARBA00022728"/>
    </source>
</evidence>
<dbReference type="Proteomes" id="UP001150569">
    <property type="component" value="Unassembled WGS sequence"/>
</dbReference>
<dbReference type="Gene3D" id="3.30.40.10">
    <property type="entry name" value="Zinc/RING finger domain, C3HC4 (zinc finger)"/>
    <property type="match status" value="1"/>
</dbReference>
<dbReference type="InterPro" id="IPR050185">
    <property type="entry name" value="Ub_carboxyl-term_hydrolase"/>
</dbReference>
<dbReference type="InterPro" id="IPR001607">
    <property type="entry name" value="Znf_UBP"/>
</dbReference>
<dbReference type="PANTHER" id="PTHR21646">
    <property type="entry name" value="UBIQUITIN CARBOXYL-TERMINAL HYDROLASE"/>
    <property type="match status" value="1"/>
</dbReference>
<dbReference type="Pfam" id="PF02148">
    <property type="entry name" value="zf-UBP"/>
    <property type="match status" value="1"/>
</dbReference>
<evidence type="ECO:0000313" key="13">
    <source>
        <dbReference type="EMBL" id="KAJ1923642.1"/>
    </source>
</evidence>
<dbReference type="GO" id="GO:0016579">
    <property type="term" value="P:protein deubiquitination"/>
    <property type="evidence" value="ECO:0007669"/>
    <property type="project" value="InterPro"/>
</dbReference>
<organism evidence="13 14">
    <name type="scientific">Tieghemiomyces parasiticus</name>
    <dbReference type="NCBI Taxonomy" id="78921"/>
    <lineage>
        <taxon>Eukaryota</taxon>
        <taxon>Fungi</taxon>
        <taxon>Fungi incertae sedis</taxon>
        <taxon>Zoopagomycota</taxon>
        <taxon>Kickxellomycotina</taxon>
        <taxon>Dimargaritomycetes</taxon>
        <taxon>Dimargaritales</taxon>
        <taxon>Dimargaritaceae</taxon>
        <taxon>Tieghemiomyces</taxon>
    </lineage>
</organism>
<evidence type="ECO:0000256" key="9">
    <source>
        <dbReference type="PROSITE-ProRule" id="PRU00502"/>
    </source>
</evidence>
<dbReference type="Gene3D" id="3.90.70.10">
    <property type="entry name" value="Cysteine proteinases"/>
    <property type="match status" value="1"/>
</dbReference>
<keyword evidence="8" id="KW-0539">Nucleus</keyword>
<evidence type="ECO:0000256" key="8">
    <source>
        <dbReference type="ARBA" id="ARBA00023242"/>
    </source>
</evidence>
<dbReference type="PANTHER" id="PTHR21646:SF16">
    <property type="entry name" value="U4_U6.U5 TRI-SNRNP-ASSOCIATED PROTEIN 2"/>
    <property type="match status" value="1"/>
</dbReference>